<sequence length="58" mass="6492">MFQSSKVCRGCHTMEYTHNHQLLRVPPSGFVVKIYSSSLLLNHTDPQGSEDFISGLTP</sequence>
<name>A0A0B7ALM2_9EUPU</name>
<dbReference type="AlphaFoldDB" id="A0A0B7ALM2"/>
<proteinExistence type="predicted"/>
<evidence type="ECO:0000313" key="1">
    <source>
        <dbReference type="EMBL" id="CEK81763.1"/>
    </source>
</evidence>
<reference evidence="1" key="1">
    <citation type="submission" date="2014-12" db="EMBL/GenBank/DDBJ databases">
        <title>Insight into the proteome of Arion vulgaris.</title>
        <authorList>
            <person name="Aradska J."/>
            <person name="Bulat T."/>
            <person name="Smidak R."/>
            <person name="Sarate P."/>
            <person name="Gangsoo J."/>
            <person name="Sialana F."/>
            <person name="Bilban M."/>
            <person name="Lubec G."/>
        </authorList>
    </citation>
    <scope>NUCLEOTIDE SEQUENCE</scope>
    <source>
        <tissue evidence="1">Skin</tissue>
    </source>
</reference>
<gene>
    <name evidence="1" type="primary">ORF127851</name>
</gene>
<dbReference type="EMBL" id="HACG01034898">
    <property type="protein sequence ID" value="CEK81763.1"/>
    <property type="molecule type" value="Transcribed_RNA"/>
</dbReference>
<protein>
    <submittedName>
        <fullName evidence="1">Uncharacterized protein</fullName>
    </submittedName>
</protein>
<accession>A0A0B7ALM2</accession>
<organism evidence="1">
    <name type="scientific">Arion vulgaris</name>
    <dbReference type="NCBI Taxonomy" id="1028688"/>
    <lineage>
        <taxon>Eukaryota</taxon>
        <taxon>Metazoa</taxon>
        <taxon>Spiralia</taxon>
        <taxon>Lophotrochozoa</taxon>
        <taxon>Mollusca</taxon>
        <taxon>Gastropoda</taxon>
        <taxon>Heterobranchia</taxon>
        <taxon>Euthyneura</taxon>
        <taxon>Panpulmonata</taxon>
        <taxon>Eupulmonata</taxon>
        <taxon>Stylommatophora</taxon>
        <taxon>Helicina</taxon>
        <taxon>Arionoidea</taxon>
        <taxon>Arionidae</taxon>
        <taxon>Arion</taxon>
    </lineage>
</organism>